<dbReference type="RefSeq" id="WP_413258051.1">
    <property type="nucleotide sequence ID" value="NZ_JBHFNS010000058.1"/>
</dbReference>
<accession>A0ABV4YCK6</accession>
<keyword evidence="3" id="KW-1185">Reference proteome</keyword>
<dbReference type="EMBL" id="JBHFNS010000058">
    <property type="protein sequence ID" value="MFB2936557.1"/>
    <property type="molecule type" value="Genomic_DNA"/>
</dbReference>
<dbReference type="PANTHER" id="PTHR35400">
    <property type="entry name" value="SLR1083 PROTEIN"/>
    <property type="match status" value="1"/>
</dbReference>
<dbReference type="InterPro" id="IPR011335">
    <property type="entry name" value="Restrct_endonuc-II-like"/>
</dbReference>
<protein>
    <submittedName>
        <fullName evidence="2">Uma2 family endonuclease</fullName>
    </submittedName>
</protein>
<organism evidence="2 3">
    <name type="scientific">Floridaenema fluviatile BLCC-F154</name>
    <dbReference type="NCBI Taxonomy" id="3153640"/>
    <lineage>
        <taxon>Bacteria</taxon>
        <taxon>Bacillati</taxon>
        <taxon>Cyanobacteriota</taxon>
        <taxon>Cyanophyceae</taxon>
        <taxon>Oscillatoriophycideae</taxon>
        <taxon>Aerosakkonematales</taxon>
        <taxon>Aerosakkonemataceae</taxon>
        <taxon>Floridanema</taxon>
        <taxon>Floridanema fluviatile</taxon>
    </lineage>
</organism>
<name>A0ABV4YCK6_9CYAN</name>
<keyword evidence="2" id="KW-0255">Endonuclease</keyword>
<evidence type="ECO:0000259" key="1">
    <source>
        <dbReference type="Pfam" id="PF05685"/>
    </source>
</evidence>
<dbReference type="GO" id="GO:0004519">
    <property type="term" value="F:endonuclease activity"/>
    <property type="evidence" value="ECO:0007669"/>
    <property type="project" value="UniProtKB-KW"/>
</dbReference>
<gene>
    <name evidence="2" type="ORF">ACE1B6_15005</name>
</gene>
<comment type="caution">
    <text evidence="2">The sequence shown here is derived from an EMBL/GenBank/DDBJ whole genome shotgun (WGS) entry which is preliminary data.</text>
</comment>
<evidence type="ECO:0000313" key="3">
    <source>
        <dbReference type="Proteomes" id="UP001576776"/>
    </source>
</evidence>
<feature type="domain" description="Putative restriction endonuclease" evidence="1">
    <location>
        <begin position="10"/>
        <end position="177"/>
    </location>
</feature>
<dbReference type="Pfam" id="PF05685">
    <property type="entry name" value="Uma2"/>
    <property type="match status" value="1"/>
</dbReference>
<dbReference type="CDD" id="cd06260">
    <property type="entry name" value="DUF820-like"/>
    <property type="match status" value="1"/>
</dbReference>
<reference evidence="2 3" key="1">
    <citation type="submission" date="2024-09" db="EMBL/GenBank/DDBJ databases">
        <title>Floridaenema gen nov. (Aerosakkonemataceae, Aerosakkonematales ord. nov., Cyanobacteria) from benthic tropical and subtropical fresh waters, with the description of four new species.</title>
        <authorList>
            <person name="Moretto J.A."/>
            <person name="Berthold D.E."/>
            <person name="Lefler F.W."/>
            <person name="Huang I.-S."/>
            <person name="Laughinghouse H. IV."/>
        </authorList>
    </citation>
    <scope>NUCLEOTIDE SEQUENCE [LARGE SCALE GENOMIC DNA]</scope>
    <source>
        <strain evidence="2 3">BLCC-F154</strain>
    </source>
</reference>
<keyword evidence="2" id="KW-0378">Hydrolase</keyword>
<evidence type="ECO:0000313" key="2">
    <source>
        <dbReference type="EMBL" id="MFB2936557.1"/>
    </source>
</evidence>
<dbReference type="InterPro" id="IPR012296">
    <property type="entry name" value="Nuclease_put_TT1808"/>
</dbReference>
<sequence length="184" mass="21069">MITQIRLWTVEEYHRMIDVGILNTEDKVELLEGRIIKMTPQRPPHAGTTQRASDYLKEQLKNQAHVRMQLPITLSTSEPEPDIAVVRIDPNGYGDRHPNANDILLLIEVAYTTLNIDRQEKAPIYAKANIADYWILDVIERCVYIFRNPTPSGYQAEMILTADRAISPLAFPTIEIPFSQLFLP</sequence>
<dbReference type="InterPro" id="IPR008538">
    <property type="entry name" value="Uma2"/>
</dbReference>
<dbReference type="Gene3D" id="3.90.1570.10">
    <property type="entry name" value="tt1808, chain A"/>
    <property type="match status" value="1"/>
</dbReference>
<dbReference type="Proteomes" id="UP001576776">
    <property type="component" value="Unassembled WGS sequence"/>
</dbReference>
<dbReference type="PANTHER" id="PTHR35400:SF1">
    <property type="entry name" value="SLR1083 PROTEIN"/>
    <property type="match status" value="1"/>
</dbReference>
<proteinExistence type="predicted"/>
<dbReference type="SUPFAM" id="SSF52980">
    <property type="entry name" value="Restriction endonuclease-like"/>
    <property type="match status" value="1"/>
</dbReference>
<keyword evidence="2" id="KW-0540">Nuclease</keyword>